<dbReference type="EMBL" id="MU854372">
    <property type="protein sequence ID" value="KAK4040647.1"/>
    <property type="molecule type" value="Genomic_DNA"/>
</dbReference>
<protein>
    <submittedName>
        <fullName evidence="2">Uncharacterized protein</fullName>
    </submittedName>
</protein>
<sequence length="107" mass="12332">MTWATAKSEVPTTTVEPRVASLDEMLATLDLQPHFRFFELPGELRRNIYLQIWRSYLEPCNLGSWSAGSILRLHIHTPNWKTTRLTHTPCARQPGEPETSDPNDFHC</sequence>
<keyword evidence="3" id="KW-1185">Reference proteome</keyword>
<organism evidence="2 3">
    <name type="scientific">Parachaetomium inaequale</name>
    <dbReference type="NCBI Taxonomy" id="2588326"/>
    <lineage>
        <taxon>Eukaryota</taxon>
        <taxon>Fungi</taxon>
        <taxon>Dikarya</taxon>
        <taxon>Ascomycota</taxon>
        <taxon>Pezizomycotina</taxon>
        <taxon>Sordariomycetes</taxon>
        <taxon>Sordariomycetidae</taxon>
        <taxon>Sordariales</taxon>
        <taxon>Chaetomiaceae</taxon>
        <taxon>Parachaetomium</taxon>
    </lineage>
</organism>
<proteinExistence type="predicted"/>
<name>A0AAN6PHB6_9PEZI</name>
<feature type="region of interest" description="Disordered" evidence="1">
    <location>
        <begin position="87"/>
        <end position="107"/>
    </location>
</feature>
<evidence type="ECO:0000313" key="3">
    <source>
        <dbReference type="Proteomes" id="UP001303115"/>
    </source>
</evidence>
<dbReference type="AlphaFoldDB" id="A0AAN6PHB6"/>
<evidence type="ECO:0000313" key="2">
    <source>
        <dbReference type="EMBL" id="KAK4040647.1"/>
    </source>
</evidence>
<dbReference type="Proteomes" id="UP001303115">
    <property type="component" value="Unassembled WGS sequence"/>
</dbReference>
<gene>
    <name evidence="2" type="ORF">C8A01DRAFT_35300</name>
</gene>
<reference evidence="3" key="1">
    <citation type="journal article" date="2023" name="Mol. Phylogenet. Evol.">
        <title>Genome-scale phylogeny and comparative genomics of the fungal order Sordariales.</title>
        <authorList>
            <person name="Hensen N."/>
            <person name="Bonometti L."/>
            <person name="Westerberg I."/>
            <person name="Brannstrom I.O."/>
            <person name="Guillou S."/>
            <person name="Cros-Aarteil S."/>
            <person name="Calhoun S."/>
            <person name="Haridas S."/>
            <person name="Kuo A."/>
            <person name="Mondo S."/>
            <person name="Pangilinan J."/>
            <person name="Riley R."/>
            <person name="LaButti K."/>
            <person name="Andreopoulos B."/>
            <person name="Lipzen A."/>
            <person name="Chen C."/>
            <person name="Yan M."/>
            <person name="Daum C."/>
            <person name="Ng V."/>
            <person name="Clum A."/>
            <person name="Steindorff A."/>
            <person name="Ohm R.A."/>
            <person name="Martin F."/>
            <person name="Silar P."/>
            <person name="Natvig D.O."/>
            <person name="Lalanne C."/>
            <person name="Gautier V."/>
            <person name="Ament-Velasquez S.L."/>
            <person name="Kruys A."/>
            <person name="Hutchinson M.I."/>
            <person name="Powell A.J."/>
            <person name="Barry K."/>
            <person name="Miller A.N."/>
            <person name="Grigoriev I.V."/>
            <person name="Debuchy R."/>
            <person name="Gladieux P."/>
            <person name="Hiltunen Thoren M."/>
            <person name="Johannesson H."/>
        </authorList>
    </citation>
    <scope>NUCLEOTIDE SEQUENCE [LARGE SCALE GENOMIC DNA]</scope>
    <source>
        <strain evidence="3">CBS 284.82</strain>
    </source>
</reference>
<comment type="caution">
    <text evidence="2">The sequence shown here is derived from an EMBL/GenBank/DDBJ whole genome shotgun (WGS) entry which is preliminary data.</text>
</comment>
<evidence type="ECO:0000256" key="1">
    <source>
        <dbReference type="SAM" id="MobiDB-lite"/>
    </source>
</evidence>
<accession>A0AAN6PHB6</accession>